<reference evidence="1 2" key="1">
    <citation type="submission" date="2018-08" db="EMBL/GenBank/DDBJ databases">
        <title>Vibrio isolated from the Eastern China Marginal Seas.</title>
        <authorList>
            <person name="Li Y."/>
        </authorList>
    </citation>
    <scope>NUCLEOTIDE SEQUENCE [LARGE SCALE GENOMIC DNA]</scope>
    <source>
        <strain evidence="1 2">BEI233</strain>
    </source>
</reference>
<name>A0A3A6RAR6_9VIBR</name>
<dbReference type="InterPro" id="IPR041720">
    <property type="entry name" value="FbaB-like"/>
</dbReference>
<sequence length="294" mass="31742">MADIDGNQSAKNYGLDQPAMSRSFHIKGMDHVDWGMKDRLSRIFRPESGKTVMLAFDHGYIMGATAGLERLDLTIEPLVPYADALMATRGAMRTCIQPIHNKPLILRASAGSTVLNDDMSNEVVGVDIDDAVRINASCLAIQVFVGANGECSSLHNLVRTIDAGARLGIPTLGVTAVGKEMERTNRYFMLATRVLAELGAHIVKTYYCDDFEKIAAACPVPIVVAGGKKIPEFDALTLTYNAIQSGAAGVDMGRNVFQSESPIAMLKAINAVVHSGLTPNQAFDLYETEKHTLV</sequence>
<dbReference type="InterPro" id="IPR013785">
    <property type="entry name" value="Aldolase_TIM"/>
</dbReference>
<dbReference type="Proteomes" id="UP000273252">
    <property type="component" value="Unassembled WGS sequence"/>
</dbReference>
<dbReference type="Gene3D" id="3.20.20.70">
    <property type="entry name" value="Aldolase class I"/>
    <property type="match status" value="1"/>
</dbReference>
<comment type="caution">
    <text evidence="1">The sequence shown here is derived from an EMBL/GenBank/DDBJ whole genome shotgun (WGS) entry which is preliminary data.</text>
</comment>
<dbReference type="InterPro" id="IPR002915">
    <property type="entry name" value="DeoC/FbaB/LacD_aldolase"/>
</dbReference>
<dbReference type="SMART" id="SM01133">
    <property type="entry name" value="DeoC"/>
    <property type="match status" value="1"/>
</dbReference>
<dbReference type="AlphaFoldDB" id="A0A3A6RAR6"/>
<organism evidence="1 2">
    <name type="scientific">Vibrio sinensis</name>
    <dbReference type="NCBI Taxonomy" id="2302434"/>
    <lineage>
        <taxon>Bacteria</taxon>
        <taxon>Pseudomonadati</taxon>
        <taxon>Pseudomonadota</taxon>
        <taxon>Gammaproteobacteria</taxon>
        <taxon>Vibrionales</taxon>
        <taxon>Vibrionaceae</taxon>
        <taxon>Vibrio</taxon>
    </lineage>
</organism>
<dbReference type="NCBIfam" id="NF006081">
    <property type="entry name" value="PRK08227.1"/>
    <property type="match status" value="1"/>
</dbReference>
<protein>
    <submittedName>
        <fullName evidence="1">3-hydroxy-5-phosphonooxypentane-2,4-dione thiolase</fullName>
        <ecNumber evidence="1">2.3.1.245</ecNumber>
    </submittedName>
</protein>
<dbReference type="EMBL" id="QVMU01000003">
    <property type="protein sequence ID" value="RJX73671.1"/>
    <property type="molecule type" value="Genomic_DNA"/>
</dbReference>
<evidence type="ECO:0000313" key="1">
    <source>
        <dbReference type="EMBL" id="RJX73671.1"/>
    </source>
</evidence>
<gene>
    <name evidence="1" type="ORF">DZ860_05425</name>
</gene>
<dbReference type="PANTHER" id="PTHR47916:SF1">
    <property type="entry name" value="3-HYDROXY-5-PHOSPHONOOXYPENTANE-2,4-DIONE THIOLASE"/>
    <property type="match status" value="1"/>
</dbReference>
<keyword evidence="1" id="KW-0012">Acyltransferase</keyword>
<dbReference type="Pfam" id="PF01791">
    <property type="entry name" value="DeoC"/>
    <property type="match status" value="1"/>
</dbReference>
<dbReference type="PANTHER" id="PTHR47916">
    <property type="entry name" value="FRUCTOSE-BISPHOSPHATE ALDOLASE CLASS 1"/>
    <property type="match status" value="1"/>
</dbReference>
<dbReference type="OrthoDB" id="5915071at2"/>
<dbReference type="PIRSF" id="PIRSF038992">
    <property type="entry name" value="Aldolase_Ia"/>
    <property type="match status" value="1"/>
</dbReference>
<dbReference type="RefSeq" id="WP_120029912.1">
    <property type="nucleotide sequence ID" value="NZ_QVMU01000003.1"/>
</dbReference>
<evidence type="ECO:0000313" key="2">
    <source>
        <dbReference type="Proteomes" id="UP000273252"/>
    </source>
</evidence>
<dbReference type="GO" id="GO:0016746">
    <property type="term" value="F:acyltransferase activity"/>
    <property type="evidence" value="ECO:0007669"/>
    <property type="project" value="UniProtKB-KW"/>
</dbReference>
<keyword evidence="2" id="KW-1185">Reference proteome</keyword>
<dbReference type="EC" id="2.3.1.245" evidence="1"/>
<proteinExistence type="predicted"/>
<keyword evidence="1" id="KW-0808">Transferase</keyword>
<dbReference type="InterPro" id="IPR050456">
    <property type="entry name" value="DeoC/FbaB_aldolase"/>
</dbReference>
<dbReference type="GO" id="GO:0004332">
    <property type="term" value="F:fructose-bisphosphate aldolase activity"/>
    <property type="evidence" value="ECO:0007669"/>
    <property type="project" value="InterPro"/>
</dbReference>
<accession>A0A3A6RAR6</accession>
<dbReference type="SUPFAM" id="SSF51569">
    <property type="entry name" value="Aldolase"/>
    <property type="match status" value="1"/>
</dbReference>